<name>A0A1G2DWP1_9BACT</name>
<dbReference type="InterPro" id="IPR018164">
    <property type="entry name" value="Ala-tRNA-synth_IIc_N"/>
</dbReference>
<evidence type="ECO:0000256" key="3">
    <source>
        <dbReference type="ARBA" id="ARBA00022598"/>
    </source>
</evidence>
<sequence>MTSIEIRQRFLDFFKEKGHKIVPSSSLLSSDPTVLLTTAGMQQFKEYYLNKPSPYGNRVTSCQKCFRTSDIDEVGDDSHLTFLEMLGNFSFGDYFKTKTIEFAYELLVKKYKIPEFRLWITYFGGDENVPEDNESQKIWQKLGIPREKIFGFDRKDNFWGPTGEEGPCGPTTEIHFDLTQKPCPKGENCRPNCDCGRFVEVWNLVFNEYYQDKEKNLTPLKQKGVDTGMGFERLIMVLQKKSSVFDIDLSEPIIKEIEKNTQKPYNLNQKVYRVITDHIKGAVFLASERVIPSNVEEGYVLRRILRRAIRFSKLLDLPKIFLIPLAQKTIKIYQNVYPEIKSAEADILTIIQNEEEKFEKTLEKGLKEFDKLIETDLVGNKKIISGDKAFWLFETYGFPLELTEELAKEKKLEVDRKGFGKAFKKHQEISRAGAEKKFGGVGKEATYEAARLHTATHLLHQSLRKILGEHVKQMGSDITPQRLRFDFSHLSKMTTEEIDKVENLVNQKIKDNLEVKKEEMEHKEALESGALAFFREKYPERVTVYSVGNFSKEICAGPHVSQTQELNKFKIIKEESAGAGVRRIRAILEE</sequence>
<evidence type="ECO:0000256" key="1">
    <source>
        <dbReference type="ARBA" id="ARBA00008226"/>
    </source>
</evidence>
<dbReference type="InterPro" id="IPR045864">
    <property type="entry name" value="aa-tRNA-synth_II/BPL/LPL"/>
</dbReference>
<organism evidence="11 12">
    <name type="scientific">Candidatus Nealsonbacteria bacterium RBG_13_36_15</name>
    <dbReference type="NCBI Taxonomy" id="1801660"/>
    <lineage>
        <taxon>Bacteria</taxon>
        <taxon>Candidatus Nealsoniibacteriota</taxon>
    </lineage>
</organism>
<evidence type="ECO:0000256" key="9">
    <source>
        <dbReference type="HAMAP-Rule" id="MF_00036"/>
    </source>
</evidence>
<dbReference type="InterPro" id="IPR023033">
    <property type="entry name" value="Ala_tRNA_ligase_euk/bac"/>
</dbReference>
<dbReference type="AlphaFoldDB" id="A0A1G2DWP1"/>
<protein>
    <recommendedName>
        <fullName evidence="9">Alanine--tRNA ligase</fullName>
        <ecNumber evidence="9">6.1.1.7</ecNumber>
    </recommendedName>
    <alternativeName>
        <fullName evidence="9">Alanyl-tRNA synthetase</fullName>
        <shortName evidence="9">AlaRS</shortName>
    </alternativeName>
</protein>
<dbReference type="Pfam" id="PF07973">
    <property type="entry name" value="tRNA_SAD"/>
    <property type="match status" value="1"/>
</dbReference>
<dbReference type="EMBL" id="MHLV01000028">
    <property type="protein sequence ID" value="OGZ17400.1"/>
    <property type="molecule type" value="Genomic_DNA"/>
</dbReference>
<comment type="cofactor">
    <cofactor evidence="9">
        <name>Zn(2+)</name>
        <dbReference type="ChEBI" id="CHEBI:29105"/>
    </cofactor>
    <text evidence="9">Binds 1 zinc ion per subunit.</text>
</comment>
<dbReference type="Pfam" id="PF01411">
    <property type="entry name" value="tRNA-synt_2c"/>
    <property type="match status" value="1"/>
</dbReference>
<comment type="domain">
    <text evidence="9">Consists of three domains; the N-terminal catalytic domain, the editing domain and the C-terminal C-Ala domain. The editing domain removes incorrectly charged amino acids, while the C-Ala domain, along with tRNA(Ala), serves as a bridge to cooperatively bring together the editing and aminoacylation centers thus stimulating deacylation of misacylated tRNAs.</text>
</comment>
<dbReference type="GO" id="GO:0002161">
    <property type="term" value="F:aminoacyl-tRNA deacylase activity"/>
    <property type="evidence" value="ECO:0007669"/>
    <property type="project" value="TreeGrafter"/>
</dbReference>
<dbReference type="PANTHER" id="PTHR11777:SF9">
    <property type="entry name" value="ALANINE--TRNA LIGASE, CYTOPLASMIC"/>
    <property type="match status" value="1"/>
</dbReference>
<dbReference type="Gene3D" id="3.30.980.10">
    <property type="entry name" value="Threonyl-trna Synthetase, Chain A, domain 2"/>
    <property type="match status" value="1"/>
</dbReference>
<evidence type="ECO:0000256" key="4">
    <source>
        <dbReference type="ARBA" id="ARBA00022741"/>
    </source>
</evidence>
<dbReference type="SUPFAM" id="SSF101353">
    <property type="entry name" value="Putative anticodon-binding domain of alanyl-tRNA synthetase (AlaRS)"/>
    <property type="match status" value="1"/>
</dbReference>
<accession>A0A1G2DWP1</accession>
<dbReference type="PROSITE" id="PS50860">
    <property type="entry name" value="AA_TRNA_LIGASE_II_ALA"/>
    <property type="match status" value="1"/>
</dbReference>
<dbReference type="InterPro" id="IPR002318">
    <property type="entry name" value="Ala-tRNA-lgiase_IIc"/>
</dbReference>
<dbReference type="HAMAP" id="MF_00036_B">
    <property type="entry name" value="Ala_tRNA_synth_B"/>
    <property type="match status" value="1"/>
</dbReference>
<feature type="binding site" evidence="9">
    <location>
        <position position="453"/>
    </location>
    <ligand>
        <name>Zn(2+)</name>
        <dbReference type="ChEBI" id="CHEBI:29105"/>
    </ligand>
</feature>
<feature type="binding site" evidence="9">
    <location>
        <position position="457"/>
    </location>
    <ligand>
        <name>Zn(2+)</name>
        <dbReference type="ChEBI" id="CHEBI:29105"/>
    </ligand>
</feature>
<dbReference type="Gene3D" id="3.30.930.10">
    <property type="entry name" value="Bira Bifunctional Protein, Domain 2"/>
    <property type="match status" value="1"/>
</dbReference>
<keyword evidence="9" id="KW-0479">Metal-binding</keyword>
<dbReference type="STRING" id="1801660.A2Z78_00625"/>
<gene>
    <name evidence="9" type="primary">alaS</name>
    <name evidence="11" type="ORF">A2Z78_00625</name>
</gene>
<dbReference type="PRINTS" id="PR00980">
    <property type="entry name" value="TRNASYNTHALA"/>
</dbReference>
<dbReference type="SMART" id="SM00863">
    <property type="entry name" value="tRNA_SAD"/>
    <property type="match status" value="1"/>
</dbReference>
<dbReference type="InterPro" id="IPR018162">
    <property type="entry name" value="Ala-tRNA-ligase_IIc_anticod-bd"/>
</dbReference>
<dbReference type="PANTHER" id="PTHR11777">
    <property type="entry name" value="ALANYL-TRNA SYNTHETASE"/>
    <property type="match status" value="1"/>
</dbReference>
<evidence type="ECO:0000259" key="10">
    <source>
        <dbReference type="PROSITE" id="PS50860"/>
    </source>
</evidence>
<reference evidence="11 12" key="1">
    <citation type="journal article" date="2016" name="Nat. Commun.">
        <title>Thousands of microbial genomes shed light on interconnected biogeochemical processes in an aquifer system.</title>
        <authorList>
            <person name="Anantharaman K."/>
            <person name="Brown C.T."/>
            <person name="Hug L.A."/>
            <person name="Sharon I."/>
            <person name="Castelle C.J."/>
            <person name="Probst A.J."/>
            <person name="Thomas B.C."/>
            <person name="Singh A."/>
            <person name="Wilkins M.J."/>
            <person name="Karaoz U."/>
            <person name="Brodie E.L."/>
            <person name="Williams K.H."/>
            <person name="Hubbard S.S."/>
            <person name="Banfield J.F."/>
        </authorList>
    </citation>
    <scope>NUCLEOTIDE SEQUENCE [LARGE SCALE GENOMIC DNA]</scope>
</reference>
<evidence type="ECO:0000313" key="11">
    <source>
        <dbReference type="EMBL" id="OGZ17400.1"/>
    </source>
</evidence>
<dbReference type="SUPFAM" id="SSF55186">
    <property type="entry name" value="ThrRS/AlaRS common domain"/>
    <property type="match status" value="1"/>
</dbReference>
<evidence type="ECO:0000256" key="2">
    <source>
        <dbReference type="ARBA" id="ARBA00022555"/>
    </source>
</evidence>
<evidence type="ECO:0000256" key="5">
    <source>
        <dbReference type="ARBA" id="ARBA00022840"/>
    </source>
</evidence>
<dbReference type="GO" id="GO:0008270">
    <property type="term" value="F:zinc ion binding"/>
    <property type="evidence" value="ECO:0007669"/>
    <property type="project" value="UniProtKB-UniRule"/>
</dbReference>
<dbReference type="InterPro" id="IPR012947">
    <property type="entry name" value="tRNA_SAD"/>
</dbReference>
<dbReference type="NCBIfam" id="NF002436">
    <property type="entry name" value="PRK01584.1"/>
    <property type="match status" value="1"/>
</dbReference>
<dbReference type="InterPro" id="IPR050058">
    <property type="entry name" value="Ala-tRNA_ligase"/>
</dbReference>
<evidence type="ECO:0000256" key="7">
    <source>
        <dbReference type="ARBA" id="ARBA00022917"/>
    </source>
</evidence>
<comment type="function">
    <text evidence="9">Catalyzes the attachment of alanine to tRNA(Ala) in a two-step reaction: alanine is first activated by ATP to form Ala-AMP and then transferred to the acceptor end of tRNA(Ala). Also edits incorrectly charged Ser-tRNA(Ala) and Gly-tRNA(Ala) via its editing domain.</text>
</comment>
<comment type="catalytic activity">
    <reaction evidence="9">
        <text>tRNA(Ala) + L-alanine + ATP = L-alanyl-tRNA(Ala) + AMP + diphosphate</text>
        <dbReference type="Rhea" id="RHEA:12540"/>
        <dbReference type="Rhea" id="RHEA-COMP:9657"/>
        <dbReference type="Rhea" id="RHEA-COMP:9923"/>
        <dbReference type="ChEBI" id="CHEBI:30616"/>
        <dbReference type="ChEBI" id="CHEBI:33019"/>
        <dbReference type="ChEBI" id="CHEBI:57972"/>
        <dbReference type="ChEBI" id="CHEBI:78442"/>
        <dbReference type="ChEBI" id="CHEBI:78497"/>
        <dbReference type="ChEBI" id="CHEBI:456215"/>
        <dbReference type="EC" id="6.1.1.7"/>
    </reaction>
</comment>
<dbReference type="GO" id="GO:0004813">
    <property type="term" value="F:alanine-tRNA ligase activity"/>
    <property type="evidence" value="ECO:0007669"/>
    <property type="project" value="UniProtKB-UniRule"/>
</dbReference>
<keyword evidence="9" id="KW-0963">Cytoplasm</keyword>
<keyword evidence="5 9" id="KW-0067">ATP-binding</keyword>
<dbReference type="Gene3D" id="3.30.54.20">
    <property type="match status" value="1"/>
</dbReference>
<keyword evidence="2 9" id="KW-0820">tRNA-binding</keyword>
<comment type="similarity">
    <text evidence="1 9">Belongs to the class-II aminoacyl-tRNA synthetase family.</text>
</comment>
<feature type="domain" description="Alanyl-transfer RNA synthetases family profile" evidence="10">
    <location>
        <begin position="1"/>
        <end position="590"/>
    </location>
</feature>
<dbReference type="GO" id="GO:0006419">
    <property type="term" value="P:alanyl-tRNA aminoacylation"/>
    <property type="evidence" value="ECO:0007669"/>
    <property type="project" value="UniProtKB-UniRule"/>
</dbReference>
<dbReference type="EC" id="6.1.1.7" evidence="9"/>
<keyword evidence="3 9" id="KW-0436">Ligase</keyword>
<dbReference type="GO" id="GO:0000049">
    <property type="term" value="F:tRNA binding"/>
    <property type="evidence" value="ECO:0007669"/>
    <property type="project" value="UniProtKB-KW"/>
</dbReference>
<keyword evidence="9" id="KW-0862">Zinc</keyword>
<dbReference type="InterPro" id="IPR018163">
    <property type="entry name" value="Thr/Ala-tRNA-synth_IIc_edit"/>
</dbReference>
<dbReference type="NCBIfam" id="TIGR00344">
    <property type="entry name" value="alaS"/>
    <property type="match status" value="1"/>
</dbReference>
<comment type="subcellular location">
    <subcellularLocation>
        <location evidence="9">Cytoplasm</location>
    </subcellularLocation>
</comment>
<keyword evidence="8 9" id="KW-0030">Aminoacyl-tRNA synthetase</keyword>
<dbReference type="InterPro" id="IPR018165">
    <property type="entry name" value="Ala-tRNA-synth_IIc_core"/>
</dbReference>
<keyword evidence="6 9" id="KW-0694">RNA-binding</keyword>
<dbReference type="Proteomes" id="UP000176752">
    <property type="component" value="Unassembled WGS sequence"/>
</dbReference>
<dbReference type="GO" id="GO:0005524">
    <property type="term" value="F:ATP binding"/>
    <property type="evidence" value="ECO:0007669"/>
    <property type="project" value="UniProtKB-UniRule"/>
</dbReference>
<comment type="caution">
    <text evidence="11">The sequence shown here is derived from an EMBL/GenBank/DDBJ whole genome shotgun (WGS) entry which is preliminary data.</text>
</comment>
<feature type="binding site" evidence="9">
    <location>
        <position position="559"/>
    </location>
    <ligand>
        <name>Zn(2+)</name>
        <dbReference type="ChEBI" id="CHEBI:29105"/>
    </ligand>
</feature>
<feature type="binding site" evidence="9">
    <location>
        <position position="555"/>
    </location>
    <ligand>
        <name>Zn(2+)</name>
        <dbReference type="ChEBI" id="CHEBI:29105"/>
    </ligand>
</feature>
<evidence type="ECO:0000313" key="12">
    <source>
        <dbReference type="Proteomes" id="UP000176752"/>
    </source>
</evidence>
<proteinExistence type="inferred from homology"/>
<dbReference type="GO" id="GO:0005829">
    <property type="term" value="C:cytosol"/>
    <property type="evidence" value="ECO:0007669"/>
    <property type="project" value="TreeGrafter"/>
</dbReference>
<dbReference type="FunFam" id="3.30.980.10:FF:000004">
    <property type="entry name" value="Alanine--tRNA ligase, cytoplasmic"/>
    <property type="match status" value="1"/>
</dbReference>
<dbReference type="SUPFAM" id="SSF55681">
    <property type="entry name" value="Class II aaRS and biotin synthetases"/>
    <property type="match status" value="1"/>
</dbReference>
<evidence type="ECO:0000256" key="8">
    <source>
        <dbReference type="ARBA" id="ARBA00023146"/>
    </source>
</evidence>
<keyword evidence="7 9" id="KW-0648">Protein biosynthesis</keyword>
<dbReference type="CDD" id="cd00673">
    <property type="entry name" value="AlaRS_core"/>
    <property type="match status" value="1"/>
</dbReference>
<evidence type="ECO:0000256" key="6">
    <source>
        <dbReference type="ARBA" id="ARBA00022884"/>
    </source>
</evidence>
<keyword evidence="4 9" id="KW-0547">Nucleotide-binding</keyword>